<keyword evidence="3" id="KW-1185">Reference proteome</keyword>
<dbReference type="AlphaFoldDB" id="A0A378KYX0"/>
<dbReference type="OrthoDB" id="9955203at2"/>
<dbReference type="RefSeq" id="WP_058473872.1">
    <property type="nucleotide sequence ID" value="NZ_CAAAIL010000002.1"/>
</dbReference>
<dbReference type="STRING" id="45072.Lqua_1705"/>
<dbReference type="Proteomes" id="UP000254230">
    <property type="component" value="Unassembled WGS sequence"/>
</dbReference>
<accession>A0A378KYX0</accession>
<dbReference type="EMBL" id="UGOW01000001">
    <property type="protein sequence ID" value="STY19349.1"/>
    <property type="molecule type" value="Genomic_DNA"/>
</dbReference>
<evidence type="ECO:0000313" key="4">
    <source>
        <dbReference type="Proteomes" id="UP000254230"/>
    </source>
</evidence>
<evidence type="ECO:0000313" key="1">
    <source>
        <dbReference type="EMBL" id="KTD49253.1"/>
    </source>
</evidence>
<proteinExistence type="predicted"/>
<organism evidence="2 4">
    <name type="scientific">Legionella quateirensis</name>
    <dbReference type="NCBI Taxonomy" id="45072"/>
    <lineage>
        <taxon>Bacteria</taxon>
        <taxon>Pseudomonadati</taxon>
        <taxon>Pseudomonadota</taxon>
        <taxon>Gammaproteobacteria</taxon>
        <taxon>Legionellales</taxon>
        <taxon>Legionellaceae</taxon>
        <taxon>Legionella</taxon>
    </lineage>
</organism>
<dbReference type="EMBL" id="LNYR01000021">
    <property type="protein sequence ID" value="KTD49253.1"/>
    <property type="molecule type" value="Genomic_DNA"/>
</dbReference>
<dbReference type="Proteomes" id="UP000054639">
    <property type="component" value="Unassembled WGS sequence"/>
</dbReference>
<reference evidence="1 3" key="1">
    <citation type="submission" date="2015-11" db="EMBL/GenBank/DDBJ databases">
        <title>Genomic analysis of 38 Legionella species identifies large and diverse effector repertoires.</title>
        <authorList>
            <person name="Burstein D."/>
            <person name="Amaro F."/>
            <person name="Zusman T."/>
            <person name="Lifshitz Z."/>
            <person name="Cohen O."/>
            <person name="Gilbert J.A."/>
            <person name="Pupko T."/>
            <person name="Shuman H.A."/>
            <person name="Segal G."/>
        </authorList>
    </citation>
    <scope>NUCLEOTIDE SEQUENCE [LARGE SCALE GENOMIC DNA]</scope>
    <source>
        <strain evidence="1 3">ATCC 49507</strain>
    </source>
</reference>
<reference evidence="2 4" key="2">
    <citation type="submission" date="2018-06" db="EMBL/GenBank/DDBJ databases">
        <authorList>
            <consortium name="Pathogen Informatics"/>
            <person name="Doyle S."/>
        </authorList>
    </citation>
    <scope>NUCLEOTIDE SEQUENCE [LARGE SCALE GENOMIC DNA]</scope>
    <source>
        <strain evidence="2 4">NCTC12376</strain>
    </source>
</reference>
<evidence type="ECO:0000313" key="2">
    <source>
        <dbReference type="EMBL" id="STY19349.1"/>
    </source>
</evidence>
<name>A0A378KYX0_9GAMM</name>
<evidence type="ECO:0000313" key="3">
    <source>
        <dbReference type="Proteomes" id="UP000054639"/>
    </source>
</evidence>
<gene>
    <name evidence="1" type="ORF">Lqua_1705</name>
    <name evidence="2" type="ORF">NCTC12376_03188</name>
</gene>
<sequence>MDLKPLTVDSAIEPLGSSSAFASYDIKASAYNQKISGPQNDLNASQLIQQAAQVLAQNPELVMA</sequence>
<protein>
    <submittedName>
        <fullName evidence="2">Uncharacterized protein</fullName>
    </submittedName>
</protein>